<dbReference type="AlphaFoldDB" id="A0A9N7YC74"/>
<reference evidence="2" key="1">
    <citation type="submission" date="2020-03" db="EMBL/GenBank/DDBJ databases">
        <authorList>
            <person name="Weist P."/>
        </authorList>
    </citation>
    <scope>NUCLEOTIDE SEQUENCE</scope>
</reference>
<name>A0A9N7YC74_PLEPL</name>
<protein>
    <submittedName>
        <fullName evidence="2">Uncharacterized protein</fullName>
    </submittedName>
</protein>
<gene>
    <name evidence="2" type="ORF">PLEPLA_LOCUS8238</name>
</gene>
<evidence type="ECO:0000313" key="2">
    <source>
        <dbReference type="EMBL" id="CAB1420363.1"/>
    </source>
</evidence>
<comment type="caution">
    <text evidence="2">The sequence shown here is derived from an EMBL/GenBank/DDBJ whole genome shotgun (WGS) entry which is preliminary data.</text>
</comment>
<sequence>MCGNLTAVPYSREEPWSQGAREAGREAGRQGGRQGGREAGREAGILVQAQKRGTAPIYRQRLLRLQLCALRAQSGAPPPARCTGIWISLRKASVSPNLTSKHRGAPDWEKRENREREIAFALWRGGDLSLSLWGCVAAAAPVPRASP</sequence>
<evidence type="ECO:0000256" key="1">
    <source>
        <dbReference type="SAM" id="MobiDB-lite"/>
    </source>
</evidence>
<dbReference type="EMBL" id="CADEAL010000447">
    <property type="protein sequence ID" value="CAB1420363.1"/>
    <property type="molecule type" value="Genomic_DNA"/>
</dbReference>
<dbReference type="Proteomes" id="UP001153269">
    <property type="component" value="Unassembled WGS sequence"/>
</dbReference>
<feature type="region of interest" description="Disordered" evidence="1">
    <location>
        <begin position="13"/>
        <end position="43"/>
    </location>
</feature>
<proteinExistence type="predicted"/>
<organism evidence="2 3">
    <name type="scientific">Pleuronectes platessa</name>
    <name type="common">European plaice</name>
    <dbReference type="NCBI Taxonomy" id="8262"/>
    <lineage>
        <taxon>Eukaryota</taxon>
        <taxon>Metazoa</taxon>
        <taxon>Chordata</taxon>
        <taxon>Craniata</taxon>
        <taxon>Vertebrata</taxon>
        <taxon>Euteleostomi</taxon>
        <taxon>Actinopterygii</taxon>
        <taxon>Neopterygii</taxon>
        <taxon>Teleostei</taxon>
        <taxon>Neoteleostei</taxon>
        <taxon>Acanthomorphata</taxon>
        <taxon>Carangaria</taxon>
        <taxon>Pleuronectiformes</taxon>
        <taxon>Pleuronectoidei</taxon>
        <taxon>Pleuronectidae</taxon>
        <taxon>Pleuronectes</taxon>
    </lineage>
</organism>
<evidence type="ECO:0000313" key="3">
    <source>
        <dbReference type="Proteomes" id="UP001153269"/>
    </source>
</evidence>
<accession>A0A9N7YC74</accession>
<keyword evidence="3" id="KW-1185">Reference proteome</keyword>